<comment type="caution">
    <text evidence="1">The sequence shown here is derived from an EMBL/GenBank/DDBJ whole genome shotgun (WGS) entry which is preliminary data.</text>
</comment>
<dbReference type="AlphaFoldDB" id="A0A9X1FBW0"/>
<protein>
    <submittedName>
        <fullName evidence="1">Uncharacterized protein</fullName>
    </submittedName>
</protein>
<dbReference type="RefSeq" id="WP_218547112.1">
    <property type="nucleotide sequence ID" value="NZ_JAGSPD010000011.1"/>
</dbReference>
<name>A0A9X1FBW0_9FLAO</name>
<reference evidence="1" key="1">
    <citation type="submission" date="2021-04" db="EMBL/GenBank/DDBJ databases">
        <authorList>
            <person name="Pira H."/>
            <person name="Risdian C."/>
            <person name="Wink J."/>
        </authorList>
    </citation>
    <scope>NUCLEOTIDE SEQUENCE</scope>
    <source>
        <strain evidence="1">WHY3</strain>
    </source>
</reference>
<organism evidence="1 2">
    <name type="scientific">Winogradskyella luteola</name>
    <dbReference type="NCBI Taxonomy" id="2828330"/>
    <lineage>
        <taxon>Bacteria</taxon>
        <taxon>Pseudomonadati</taxon>
        <taxon>Bacteroidota</taxon>
        <taxon>Flavobacteriia</taxon>
        <taxon>Flavobacteriales</taxon>
        <taxon>Flavobacteriaceae</taxon>
        <taxon>Winogradskyella</taxon>
    </lineage>
</organism>
<dbReference type="Proteomes" id="UP001138894">
    <property type="component" value="Unassembled WGS sequence"/>
</dbReference>
<evidence type="ECO:0000313" key="1">
    <source>
        <dbReference type="EMBL" id="MBV7270123.1"/>
    </source>
</evidence>
<gene>
    <name evidence="1" type="ORF">KCG49_13070</name>
</gene>
<accession>A0A9X1FBW0</accession>
<dbReference type="EMBL" id="JAGSPD010000011">
    <property type="protein sequence ID" value="MBV7270123.1"/>
    <property type="molecule type" value="Genomic_DNA"/>
</dbReference>
<keyword evidence="2" id="KW-1185">Reference proteome</keyword>
<sequence>MGKKIDSAIDYYTTKGKEILSLVNSKADLTADELIKCGEEMAVIEYKLTALEIAKEN</sequence>
<evidence type="ECO:0000313" key="2">
    <source>
        <dbReference type="Proteomes" id="UP001138894"/>
    </source>
</evidence>
<proteinExistence type="predicted"/>